<comment type="catalytic activity">
    <reaction evidence="8">
        <text>adenosine + phosphate = alpha-D-ribose 1-phosphate + adenine</text>
        <dbReference type="Rhea" id="RHEA:27642"/>
        <dbReference type="ChEBI" id="CHEBI:16335"/>
        <dbReference type="ChEBI" id="CHEBI:16708"/>
        <dbReference type="ChEBI" id="CHEBI:43474"/>
        <dbReference type="ChEBI" id="CHEBI:57720"/>
        <dbReference type="EC" id="2.4.2.1"/>
    </reaction>
    <physiologicalReaction direction="left-to-right" evidence="8">
        <dbReference type="Rhea" id="RHEA:27643"/>
    </physiologicalReaction>
</comment>
<evidence type="ECO:0000313" key="12">
    <source>
        <dbReference type="Proteomes" id="UP001626549"/>
    </source>
</evidence>
<keyword evidence="5" id="KW-0378">Hydrolase</keyword>
<evidence type="ECO:0000313" key="11">
    <source>
        <dbReference type="EMBL" id="WOJ96479.1"/>
    </source>
</evidence>
<evidence type="ECO:0000256" key="4">
    <source>
        <dbReference type="ARBA" id="ARBA00022723"/>
    </source>
</evidence>
<evidence type="ECO:0000256" key="9">
    <source>
        <dbReference type="ARBA" id="ARBA00049893"/>
    </source>
</evidence>
<dbReference type="SUPFAM" id="SSF64438">
    <property type="entry name" value="CNF1/YfiH-like putative cysteine hydrolases"/>
    <property type="match status" value="1"/>
</dbReference>
<evidence type="ECO:0000256" key="10">
    <source>
        <dbReference type="RuleBase" id="RU361274"/>
    </source>
</evidence>
<dbReference type="PANTHER" id="PTHR30616">
    <property type="entry name" value="UNCHARACTERIZED PROTEIN YFIH"/>
    <property type="match status" value="1"/>
</dbReference>
<accession>A0ABZ0ICD0</accession>
<evidence type="ECO:0000256" key="2">
    <source>
        <dbReference type="ARBA" id="ARBA00007353"/>
    </source>
</evidence>
<dbReference type="Gene3D" id="3.60.140.10">
    <property type="entry name" value="CNF1/YfiH-like putative cysteine hydrolases"/>
    <property type="match status" value="1"/>
</dbReference>
<evidence type="ECO:0000256" key="8">
    <source>
        <dbReference type="ARBA" id="ARBA00048968"/>
    </source>
</evidence>
<dbReference type="RefSeq" id="WP_407327156.1">
    <property type="nucleotide sequence ID" value="NZ_CP136865.1"/>
</dbReference>
<keyword evidence="6" id="KW-0862">Zinc</keyword>
<comment type="catalytic activity">
    <reaction evidence="7">
        <text>adenosine + H2O + H(+) = inosine + NH4(+)</text>
        <dbReference type="Rhea" id="RHEA:24408"/>
        <dbReference type="ChEBI" id="CHEBI:15377"/>
        <dbReference type="ChEBI" id="CHEBI:15378"/>
        <dbReference type="ChEBI" id="CHEBI:16335"/>
        <dbReference type="ChEBI" id="CHEBI:17596"/>
        <dbReference type="ChEBI" id="CHEBI:28938"/>
        <dbReference type="EC" id="3.5.4.4"/>
    </reaction>
    <physiologicalReaction direction="left-to-right" evidence="7">
        <dbReference type="Rhea" id="RHEA:24409"/>
    </physiologicalReaction>
</comment>
<reference evidence="11 12" key="1">
    <citation type="submission" date="2023-10" db="EMBL/GenBank/DDBJ databases">
        <title>Two novel species belonging to the OM43/NOR5 clade.</title>
        <authorList>
            <person name="Park M."/>
        </authorList>
    </citation>
    <scope>NUCLEOTIDE SEQUENCE [LARGE SCALE GENOMIC DNA]</scope>
    <source>
        <strain evidence="11 12">IMCC45268</strain>
    </source>
</reference>
<evidence type="ECO:0000256" key="7">
    <source>
        <dbReference type="ARBA" id="ARBA00047989"/>
    </source>
</evidence>
<proteinExistence type="inferred from homology"/>
<dbReference type="NCBIfam" id="TIGR00726">
    <property type="entry name" value="peptidoglycan editing factor PgeF"/>
    <property type="match status" value="1"/>
</dbReference>
<comment type="catalytic activity">
    <reaction evidence="9">
        <text>S-methyl-5'-thioadenosine + phosphate = 5-(methylsulfanyl)-alpha-D-ribose 1-phosphate + adenine</text>
        <dbReference type="Rhea" id="RHEA:11852"/>
        <dbReference type="ChEBI" id="CHEBI:16708"/>
        <dbReference type="ChEBI" id="CHEBI:17509"/>
        <dbReference type="ChEBI" id="CHEBI:43474"/>
        <dbReference type="ChEBI" id="CHEBI:58533"/>
        <dbReference type="EC" id="2.4.2.28"/>
    </reaction>
    <physiologicalReaction direction="left-to-right" evidence="9">
        <dbReference type="Rhea" id="RHEA:11853"/>
    </physiologicalReaction>
</comment>
<dbReference type="InterPro" id="IPR011324">
    <property type="entry name" value="Cytotoxic_necrot_fac-like_cat"/>
</dbReference>
<evidence type="ECO:0000256" key="3">
    <source>
        <dbReference type="ARBA" id="ARBA00022679"/>
    </source>
</evidence>
<dbReference type="Proteomes" id="UP001626549">
    <property type="component" value="Chromosome"/>
</dbReference>
<evidence type="ECO:0000256" key="6">
    <source>
        <dbReference type="ARBA" id="ARBA00022833"/>
    </source>
</evidence>
<evidence type="ECO:0000256" key="5">
    <source>
        <dbReference type="ARBA" id="ARBA00022801"/>
    </source>
</evidence>
<comment type="catalytic activity">
    <reaction evidence="1">
        <text>inosine + phosphate = alpha-D-ribose 1-phosphate + hypoxanthine</text>
        <dbReference type="Rhea" id="RHEA:27646"/>
        <dbReference type="ChEBI" id="CHEBI:17368"/>
        <dbReference type="ChEBI" id="CHEBI:17596"/>
        <dbReference type="ChEBI" id="CHEBI:43474"/>
        <dbReference type="ChEBI" id="CHEBI:57720"/>
        <dbReference type="EC" id="2.4.2.1"/>
    </reaction>
    <physiologicalReaction direction="left-to-right" evidence="1">
        <dbReference type="Rhea" id="RHEA:27647"/>
    </physiologicalReaction>
</comment>
<protein>
    <recommendedName>
        <fullName evidence="10">Purine nucleoside phosphorylase</fullName>
    </recommendedName>
</protein>
<dbReference type="CDD" id="cd16833">
    <property type="entry name" value="YfiH"/>
    <property type="match status" value="1"/>
</dbReference>
<dbReference type="EMBL" id="CP136865">
    <property type="protein sequence ID" value="WOJ96479.1"/>
    <property type="molecule type" value="Genomic_DNA"/>
</dbReference>
<name>A0ABZ0ICD0_9GAMM</name>
<organism evidence="11 12">
    <name type="scientific">Congregibacter brevis</name>
    <dbReference type="NCBI Taxonomy" id="3081201"/>
    <lineage>
        <taxon>Bacteria</taxon>
        <taxon>Pseudomonadati</taxon>
        <taxon>Pseudomonadota</taxon>
        <taxon>Gammaproteobacteria</taxon>
        <taxon>Cellvibrionales</taxon>
        <taxon>Halieaceae</taxon>
        <taxon>Congregibacter</taxon>
    </lineage>
</organism>
<dbReference type="InterPro" id="IPR038371">
    <property type="entry name" value="Cu_polyphenol_OxRdtase_sf"/>
</dbReference>
<sequence length="249" mass="26911">MSVEEASLEDWPVNVRIFYTTREGGHSEGPFRGFNLGLHVGDREEAVLENRAVLQSHLPEDTKIAWMDQVHGIRVVAASDSITTPLPADACWTCESGIACAVMVADCLPVLLTDQRGDVVAAVHAGWRGLAAGVLDSAVSALKVPPEEICAWLGPAIGKEVFEVGPEVRAAFITGDSGSGLSACFRLSPHHAGHYLADLSELTRLRLQRLGVFNVSSLNACTVNEPDRFFSYRRDGVTGRMACLILRDK</sequence>
<gene>
    <name evidence="11" type="primary">pgeF</name>
    <name evidence="11" type="ORF">R0137_14695</name>
</gene>
<comment type="similarity">
    <text evidence="2 10">Belongs to the purine nucleoside phosphorylase YfiH/LACC1 family.</text>
</comment>
<dbReference type="Pfam" id="PF02578">
    <property type="entry name" value="Cu-oxidase_4"/>
    <property type="match status" value="1"/>
</dbReference>
<keyword evidence="12" id="KW-1185">Reference proteome</keyword>
<keyword evidence="4" id="KW-0479">Metal-binding</keyword>
<dbReference type="InterPro" id="IPR003730">
    <property type="entry name" value="Cu_polyphenol_OxRdtase"/>
</dbReference>
<evidence type="ECO:0000256" key="1">
    <source>
        <dbReference type="ARBA" id="ARBA00000553"/>
    </source>
</evidence>
<keyword evidence="3" id="KW-0808">Transferase</keyword>
<dbReference type="PANTHER" id="PTHR30616:SF2">
    <property type="entry name" value="PURINE NUCLEOSIDE PHOSPHORYLASE LACC1"/>
    <property type="match status" value="1"/>
</dbReference>